<comment type="caution">
    <text evidence="2">The sequence shown here is derived from an EMBL/GenBank/DDBJ whole genome shotgun (WGS) entry which is preliminary data.</text>
</comment>
<evidence type="ECO:0000313" key="2">
    <source>
        <dbReference type="EMBL" id="MDG0817103.1"/>
    </source>
</evidence>
<keyword evidence="1" id="KW-0732">Signal</keyword>
<accession>A0ABT6DJQ5</accession>
<protein>
    <submittedName>
        <fullName evidence="2">Porin family protein</fullName>
    </submittedName>
</protein>
<organism evidence="2 3">
    <name type="scientific">Bdellovibrio svalbardensis</name>
    <dbReference type="NCBI Taxonomy" id="2972972"/>
    <lineage>
        <taxon>Bacteria</taxon>
        <taxon>Pseudomonadati</taxon>
        <taxon>Bdellovibrionota</taxon>
        <taxon>Bdellovibrionia</taxon>
        <taxon>Bdellovibrionales</taxon>
        <taxon>Pseudobdellovibrionaceae</taxon>
        <taxon>Bdellovibrio</taxon>
    </lineage>
</organism>
<proteinExistence type="predicted"/>
<dbReference type="EMBL" id="JANRMI010000003">
    <property type="protein sequence ID" value="MDG0817103.1"/>
    <property type="molecule type" value="Genomic_DNA"/>
</dbReference>
<keyword evidence="3" id="KW-1185">Reference proteome</keyword>
<dbReference type="RefSeq" id="WP_277578579.1">
    <property type="nucleotide sequence ID" value="NZ_JANRMI010000003.1"/>
</dbReference>
<reference evidence="2" key="1">
    <citation type="submission" date="2022-08" db="EMBL/GenBank/DDBJ databases">
        <title>Novel Bdellovibrio Species Isolated from Svalbard: Designation Bdellovibrio svalbardensis.</title>
        <authorList>
            <person name="Mitchell R.J."/>
            <person name="Choi S.Y."/>
        </authorList>
    </citation>
    <scope>NUCLEOTIDE SEQUENCE</scope>
    <source>
        <strain evidence="2">PAP01</strain>
    </source>
</reference>
<name>A0ABT6DJQ5_9BACT</name>
<feature type="chain" id="PRO_5045054164" evidence="1">
    <location>
        <begin position="23"/>
        <end position="318"/>
    </location>
</feature>
<feature type="signal peptide" evidence="1">
    <location>
        <begin position="1"/>
        <end position="22"/>
    </location>
</feature>
<dbReference type="Proteomes" id="UP001152321">
    <property type="component" value="Unassembled WGS sequence"/>
</dbReference>
<evidence type="ECO:0000256" key="1">
    <source>
        <dbReference type="SAM" id="SignalP"/>
    </source>
</evidence>
<evidence type="ECO:0000313" key="3">
    <source>
        <dbReference type="Proteomes" id="UP001152321"/>
    </source>
</evidence>
<sequence>MKISIVLAHIAFAIFYTSLASATSGETQTFALYGNGQASEGGDISWRGAQVGIHHDISEKASVGIIYYNEGHPENNHRDGYAAMGWRKQDFNDKLSFEVGVGPYYSMNTTNIDGEQFNNKHIGALAAAAVLYHFQGSNISLRAQYNHAEASGSFRTDTILIGVQADLGRATHSRNSNGSSYPTEISMWVGPSHTTQSDAGIPTGYQAEVRTQVSDNIAYSVDALSEGNSGLSNRKGVAGQVWYVSPSKNDWRVEAGAGPYLAHDNAEGRNDNQLLAIVTIRVNKKVTKRLKLGISFNRVISGNDRDQDMFLIGIESKL</sequence>
<gene>
    <name evidence="2" type="ORF">NWE73_12045</name>
</gene>